<dbReference type="EMBL" id="JAVDWE010000023">
    <property type="protein sequence ID" value="MDR7097362.1"/>
    <property type="molecule type" value="Genomic_DNA"/>
</dbReference>
<evidence type="ECO:0000313" key="2">
    <source>
        <dbReference type="Proteomes" id="UP001265550"/>
    </source>
</evidence>
<proteinExistence type="predicted"/>
<organism evidence="1 2">
    <name type="scientific">Hydrogenophaga laconesensis</name>
    <dbReference type="NCBI Taxonomy" id="1805971"/>
    <lineage>
        <taxon>Bacteria</taxon>
        <taxon>Pseudomonadati</taxon>
        <taxon>Pseudomonadota</taxon>
        <taxon>Betaproteobacteria</taxon>
        <taxon>Burkholderiales</taxon>
        <taxon>Comamonadaceae</taxon>
        <taxon>Hydrogenophaga</taxon>
    </lineage>
</organism>
<comment type="caution">
    <text evidence="1">The sequence shown here is derived from an EMBL/GenBank/DDBJ whole genome shotgun (WGS) entry which is preliminary data.</text>
</comment>
<dbReference type="Proteomes" id="UP001265550">
    <property type="component" value="Unassembled WGS sequence"/>
</dbReference>
<evidence type="ECO:0000313" key="1">
    <source>
        <dbReference type="EMBL" id="MDR7097362.1"/>
    </source>
</evidence>
<sequence length="188" mass="19814">MSVPFPGDATRRRLRLPGLALSAWLVLAACNPTFNWRELRPEGAALQAMMPCKPESATRPLPLDGGAPVELHMHSCDTGGLTFAVAWAELGDAARMPGALSGWRRATLAAVQVDPARADDSAIAWEASVPGATQTMGLIAVGRSHQGEPVQVRAVQFARGAQVYQAAVYGAVLGDDVTGPFFEGLKLP</sequence>
<accession>A0ABU1VIQ3</accession>
<dbReference type="RefSeq" id="WP_204735736.1">
    <property type="nucleotide sequence ID" value="NZ_JAVDWE010000023.1"/>
</dbReference>
<reference evidence="1 2" key="1">
    <citation type="submission" date="2023-07" db="EMBL/GenBank/DDBJ databases">
        <title>Sorghum-associated microbial communities from plants grown in Nebraska, USA.</title>
        <authorList>
            <person name="Schachtman D."/>
        </authorList>
    </citation>
    <scope>NUCLEOTIDE SEQUENCE [LARGE SCALE GENOMIC DNA]</scope>
    <source>
        <strain evidence="1 2">BE240</strain>
    </source>
</reference>
<gene>
    <name evidence="1" type="ORF">J2X09_005136</name>
</gene>
<protein>
    <submittedName>
        <fullName evidence="1">Uncharacterized protein</fullName>
    </submittedName>
</protein>
<name>A0ABU1VIQ3_9BURK</name>
<keyword evidence="2" id="KW-1185">Reference proteome</keyword>